<comment type="catalytic activity">
    <reaction evidence="8">
        <text>Mo-molybdopterin + GTP + H(+) = Mo-molybdopterin guanine dinucleotide + diphosphate</text>
        <dbReference type="Rhea" id="RHEA:34243"/>
        <dbReference type="ChEBI" id="CHEBI:15378"/>
        <dbReference type="ChEBI" id="CHEBI:33019"/>
        <dbReference type="ChEBI" id="CHEBI:37565"/>
        <dbReference type="ChEBI" id="CHEBI:71302"/>
        <dbReference type="ChEBI" id="CHEBI:71310"/>
        <dbReference type="EC" id="2.7.7.77"/>
    </reaction>
</comment>
<reference evidence="10 11" key="1">
    <citation type="submission" date="2020-07" db="EMBL/GenBank/DDBJ databases">
        <title>Taxonomic revisions and descriptions of new bacterial species based on genomic comparisons in the high-G+C-content subgroup of the family Alcaligenaceae.</title>
        <authorList>
            <person name="Szabo A."/>
            <person name="Felfoldi T."/>
        </authorList>
    </citation>
    <scope>NUCLEOTIDE SEQUENCE [LARGE SCALE GENOMIC DNA]</scope>
    <source>
        <strain evidence="10 11">DSM 25667</strain>
    </source>
</reference>
<dbReference type="NCBIfam" id="TIGR02665">
    <property type="entry name" value="molyb_mobA"/>
    <property type="match status" value="1"/>
</dbReference>
<comment type="subcellular location">
    <subcellularLocation>
        <location evidence="8">Cytoplasm</location>
    </subcellularLocation>
</comment>
<dbReference type="InterPro" id="IPR013482">
    <property type="entry name" value="Molybde_CF_guanTrfase"/>
</dbReference>
<keyword evidence="6 8" id="KW-0342">GTP-binding</keyword>
<dbReference type="HAMAP" id="MF_00316">
    <property type="entry name" value="MobA"/>
    <property type="match status" value="1"/>
</dbReference>
<evidence type="ECO:0000256" key="4">
    <source>
        <dbReference type="ARBA" id="ARBA00022741"/>
    </source>
</evidence>
<keyword evidence="10" id="KW-0548">Nucleotidyltransferase</keyword>
<evidence type="ECO:0000313" key="10">
    <source>
        <dbReference type="EMBL" id="NYT86853.1"/>
    </source>
</evidence>
<keyword evidence="5 8" id="KW-0460">Magnesium</keyword>
<dbReference type="Proteomes" id="UP000554144">
    <property type="component" value="Unassembled WGS sequence"/>
</dbReference>
<comment type="subunit">
    <text evidence="8">Monomer.</text>
</comment>
<name>A0A853H8S0_9BURK</name>
<dbReference type="SUPFAM" id="SSF53448">
    <property type="entry name" value="Nucleotide-diphospho-sugar transferases"/>
    <property type="match status" value="1"/>
</dbReference>
<sequence length="200" mass="21369">MIVPAMLTGLVLAGGQARRMQAGLGTVVDKGLLDVRGEPLVAHAQRFLTPHVQTVLISANRNAQAYAVYGEVIADDAALGDSLGPLAGVERALAMARTPWLMVLPVDVVNVPPDLASKLLAAVDAHVAPIAYACTTERAHPLCMVLHVRLAHSLRHYLMGGDRKVQLWQDQHQAVPVVFQGDGLFLNINTPADLDHASQC</sequence>
<keyword evidence="2 8" id="KW-0808">Transferase</keyword>
<protein>
    <recommendedName>
        <fullName evidence="8">Molybdenum cofactor guanylyltransferase</fullName>
        <shortName evidence="8">MoCo guanylyltransferase</shortName>
        <ecNumber evidence="8">2.7.7.77</ecNumber>
    </recommendedName>
    <alternativeName>
        <fullName evidence="8">GTP:molybdopterin guanylyltransferase</fullName>
    </alternativeName>
    <alternativeName>
        <fullName evidence="8">Mo-MPT guanylyltransferase</fullName>
    </alternativeName>
    <alternativeName>
        <fullName evidence="8">Molybdopterin guanylyltransferase</fullName>
    </alternativeName>
    <alternativeName>
        <fullName evidence="8">Molybdopterin-guanine dinucleotide synthase</fullName>
        <shortName evidence="8">MGD synthase</shortName>
    </alternativeName>
</protein>
<dbReference type="InterPro" id="IPR029044">
    <property type="entry name" value="Nucleotide-diphossugar_trans"/>
</dbReference>
<dbReference type="GO" id="GO:0046872">
    <property type="term" value="F:metal ion binding"/>
    <property type="evidence" value="ECO:0007669"/>
    <property type="project" value="UniProtKB-KW"/>
</dbReference>
<evidence type="ECO:0000256" key="2">
    <source>
        <dbReference type="ARBA" id="ARBA00022679"/>
    </source>
</evidence>
<dbReference type="Gene3D" id="3.90.550.10">
    <property type="entry name" value="Spore Coat Polysaccharide Biosynthesis Protein SpsA, Chain A"/>
    <property type="match status" value="1"/>
</dbReference>
<feature type="binding site" evidence="8">
    <location>
        <position position="107"/>
    </location>
    <ligand>
        <name>Mg(2+)</name>
        <dbReference type="ChEBI" id="CHEBI:18420"/>
    </ligand>
</feature>
<dbReference type="EMBL" id="JACCEV010000005">
    <property type="protein sequence ID" value="NYT86853.1"/>
    <property type="molecule type" value="Genomic_DNA"/>
</dbReference>
<comment type="caution">
    <text evidence="10">The sequence shown here is derived from an EMBL/GenBank/DDBJ whole genome shotgun (WGS) entry which is preliminary data.</text>
</comment>
<evidence type="ECO:0000313" key="11">
    <source>
        <dbReference type="Proteomes" id="UP000554144"/>
    </source>
</evidence>
<comment type="cofactor">
    <cofactor evidence="8">
        <name>Mg(2+)</name>
        <dbReference type="ChEBI" id="CHEBI:18420"/>
    </cofactor>
</comment>
<dbReference type="GO" id="GO:0005525">
    <property type="term" value="F:GTP binding"/>
    <property type="evidence" value="ECO:0007669"/>
    <property type="project" value="UniProtKB-UniRule"/>
</dbReference>
<comment type="similarity">
    <text evidence="8">Belongs to the MobA family.</text>
</comment>
<dbReference type="Pfam" id="PF12804">
    <property type="entry name" value="NTP_transf_3"/>
    <property type="match status" value="1"/>
</dbReference>
<comment type="caution">
    <text evidence="8">Lacks conserved residue(s) required for the propagation of feature annotation.</text>
</comment>
<accession>A0A853H8S0</accession>
<evidence type="ECO:0000256" key="1">
    <source>
        <dbReference type="ARBA" id="ARBA00022490"/>
    </source>
</evidence>
<feature type="binding site" evidence="8">
    <location>
        <position position="30"/>
    </location>
    <ligand>
        <name>GTP</name>
        <dbReference type="ChEBI" id="CHEBI:37565"/>
    </ligand>
</feature>
<evidence type="ECO:0000256" key="6">
    <source>
        <dbReference type="ARBA" id="ARBA00023134"/>
    </source>
</evidence>
<dbReference type="InterPro" id="IPR025877">
    <property type="entry name" value="MobA-like_NTP_Trfase"/>
</dbReference>
<comment type="function">
    <text evidence="8">Transfers a GMP moiety from GTP to Mo-molybdopterin (Mo-MPT) cofactor (Moco or molybdenum cofactor) to form Mo-molybdopterin guanine dinucleotide (Mo-MGD) cofactor.</text>
</comment>
<evidence type="ECO:0000256" key="5">
    <source>
        <dbReference type="ARBA" id="ARBA00022842"/>
    </source>
</evidence>
<organism evidence="10 11">
    <name type="scientific">Pollutimonas harenae</name>
    <dbReference type="NCBI Taxonomy" id="657015"/>
    <lineage>
        <taxon>Bacteria</taxon>
        <taxon>Pseudomonadati</taxon>
        <taxon>Pseudomonadota</taxon>
        <taxon>Betaproteobacteria</taxon>
        <taxon>Burkholderiales</taxon>
        <taxon>Alcaligenaceae</taxon>
        <taxon>Pollutimonas</taxon>
    </lineage>
</organism>
<gene>
    <name evidence="8 10" type="primary">mobA</name>
    <name evidence="10" type="ORF">H0A62_14710</name>
</gene>
<keyword evidence="11" id="KW-1185">Reference proteome</keyword>
<keyword evidence="7 8" id="KW-0501">Molybdenum cofactor biosynthesis</keyword>
<dbReference type="CDD" id="cd02503">
    <property type="entry name" value="MobA"/>
    <property type="match status" value="1"/>
</dbReference>
<evidence type="ECO:0000256" key="3">
    <source>
        <dbReference type="ARBA" id="ARBA00022723"/>
    </source>
</evidence>
<dbReference type="GO" id="GO:1902758">
    <property type="term" value="P:bis(molybdopterin guanine dinucleotide)molybdenum biosynthetic process"/>
    <property type="evidence" value="ECO:0007669"/>
    <property type="project" value="TreeGrafter"/>
</dbReference>
<keyword evidence="1 8" id="KW-0963">Cytoplasm</keyword>
<dbReference type="RefSeq" id="WP_130040553.1">
    <property type="nucleotide sequence ID" value="NZ_JACCEV010000005.1"/>
</dbReference>
<dbReference type="AlphaFoldDB" id="A0A853H8S0"/>
<evidence type="ECO:0000259" key="9">
    <source>
        <dbReference type="Pfam" id="PF12804"/>
    </source>
</evidence>
<dbReference type="OrthoDB" id="9788394at2"/>
<proteinExistence type="inferred from homology"/>
<feature type="domain" description="MobA-like NTP transferase" evidence="9">
    <location>
        <begin position="9"/>
        <end position="170"/>
    </location>
</feature>
<evidence type="ECO:0000256" key="8">
    <source>
        <dbReference type="HAMAP-Rule" id="MF_00316"/>
    </source>
</evidence>
<keyword evidence="3 8" id="KW-0479">Metal-binding</keyword>
<dbReference type="GO" id="GO:0061603">
    <property type="term" value="F:molybdenum cofactor guanylyltransferase activity"/>
    <property type="evidence" value="ECO:0007669"/>
    <property type="project" value="UniProtKB-EC"/>
</dbReference>
<dbReference type="PANTHER" id="PTHR19136">
    <property type="entry name" value="MOLYBDENUM COFACTOR GUANYLYLTRANSFERASE"/>
    <property type="match status" value="1"/>
</dbReference>
<feature type="binding site" evidence="8">
    <location>
        <begin position="12"/>
        <end position="14"/>
    </location>
    <ligand>
        <name>GTP</name>
        <dbReference type="ChEBI" id="CHEBI:37565"/>
    </ligand>
</feature>
<evidence type="ECO:0000256" key="7">
    <source>
        <dbReference type="ARBA" id="ARBA00023150"/>
    </source>
</evidence>
<dbReference type="EC" id="2.7.7.77" evidence="8"/>
<keyword evidence="4 8" id="KW-0547">Nucleotide-binding</keyword>
<comment type="domain">
    <text evidence="8">The N-terminal domain determines nucleotide recognition and specific binding, while the C-terminal domain determines the specific binding to the target protein.</text>
</comment>
<dbReference type="GO" id="GO:0005737">
    <property type="term" value="C:cytoplasm"/>
    <property type="evidence" value="ECO:0007669"/>
    <property type="project" value="UniProtKB-SubCell"/>
</dbReference>
<feature type="binding site" evidence="8">
    <location>
        <position position="76"/>
    </location>
    <ligand>
        <name>GTP</name>
        <dbReference type="ChEBI" id="CHEBI:37565"/>
    </ligand>
</feature>
<dbReference type="PANTHER" id="PTHR19136:SF81">
    <property type="entry name" value="MOLYBDENUM COFACTOR GUANYLYLTRANSFERASE"/>
    <property type="match status" value="1"/>
</dbReference>
<feature type="binding site" evidence="8">
    <location>
        <position position="107"/>
    </location>
    <ligand>
        <name>GTP</name>
        <dbReference type="ChEBI" id="CHEBI:37565"/>
    </ligand>
</feature>